<reference evidence="14" key="1">
    <citation type="journal article" date="2012" name="Nature">
        <title>The tomato genome sequence provides insights into fleshy fruit evolution.</title>
        <authorList>
            <consortium name="Tomato Genome Consortium"/>
        </authorList>
    </citation>
    <scope>NUCLEOTIDE SEQUENCE [LARGE SCALE GENOMIC DNA]</scope>
    <source>
        <strain evidence="14">cv. Heinz 1706</strain>
    </source>
</reference>
<evidence type="ECO:0000256" key="2">
    <source>
        <dbReference type="ARBA" id="ARBA00022679"/>
    </source>
</evidence>
<comment type="catalytic activity">
    <reaction evidence="11">
        <text>L-threonyl-[protein] + ATP = O-phospho-L-threonyl-[protein] + ADP + H(+)</text>
        <dbReference type="Rhea" id="RHEA:46608"/>
        <dbReference type="Rhea" id="RHEA-COMP:11060"/>
        <dbReference type="Rhea" id="RHEA-COMP:11605"/>
        <dbReference type="ChEBI" id="CHEBI:15378"/>
        <dbReference type="ChEBI" id="CHEBI:30013"/>
        <dbReference type="ChEBI" id="CHEBI:30616"/>
        <dbReference type="ChEBI" id="CHEBI:61977"/>
        <dbReference type="ChEBI" id="CHEBI:456216"/>
        <dbReference type="EC" id="2.7.11.1"/>
    </reaction>
</comment>
<dbReference type="EC" id="2.7.11.1" evidence="11"/>
<feature type="active site" description="Proton acceptor" evidence="6">
    <location>
        <position position="148"/>
    </location>
</feature>
<dbReference type="AlphaFoldDB" id="A0A3Q7GPX8"/>
<dbReference type="InterPro" id="IPR000719">
    <property type="entry name" value="Prot_kinase_dom"/>
</dbReference>
<dbReference type="Pfam" id="PF00069">
    <property type="entry name" value="Pkinase"/>
    <property type="match status" value="2"/>
</dbReference>
<feature type="binding site" evidence="7">
    <location>
        <position position="226"/>
    </location>
    <ligand>
        <name>ATP</name>
        <dbReference type="ChEBI" id="CHEBI:30616"/>
    </ligand>
</feature>
<dbReference type="PIRSF" id="PIRSF000654">
    <property type="entry name" value="Integrin-linked_kinase"/>
    <property type="match status" value="1"/>
</dbReference>
<evidence type="ECO:0000256" key="10">
    <source>
        <dbReference type="RuleBase" id="RU000304"/>
    </source>
</evidence>
<dbReference type="GO" id="GO:0032133">
    <property type="term" value="C:chromosome passenger complex"/>
    <property type="evidence" value="ECO:0000318"/>
    <property type="project" value="GO_Central"/>
</dbReference>
<feature type="region of interest" description="Disordered" evidence="12">
    <location>
        <begin position="1"/>
        <end position="21"/>
    </location>
</feature>
<dbReference type="PROSITE" id="PS50011">
    <property type="entry name" value="PROTEIN_KINASE_DOM"/>
    <property type="match status" value="1"/>
</dbReference>
<evidence type="ECO:0000256" key="7">
    <source>
        <dbReference type="PIRSR" id="PIRSR630616-2"/>
    </source>
</evidence>
<protein>
    <recommendedName>
        <fullName evidence="11">Aurora kinase</fullName>
        <ecNumber evidence="11">2.7.11.1</ecNumber>
    </recommendedName>
</protein>
<dbReference type="GO" id="GO:0005524">
    <property type="term" value="F:ATP binding"/>
    <property type="evidence" value="ECO:0007669"/>
    <property type="project" value="UniProtKB-UniRule"/>
</dbReference>
<feature type="binding site" evidence="7">
    <location>
        <begin position="103"/>
        <end position="105"/>
    </location>
    <ligand>
        <name>ATP</name>
        <dbReference type="ChEBI" id="CHEBI:30616"/>
    </ligand>
</feature>
<evidence type="ECO:0000256" key="6">
    <source>
        <dbReference type="PIRSR" id="PIRSR630616-1"/>
    </source>
</evidence>
<dbReference type="GO" id="GO:0004674">
    <property type="term" value="F:protein serine/threonine kinase activity"/>
    <property type="evidence" value="ECO:0007669"/>
    <property type="project" value="UniProtKB-KW"/>
</dbReference>
<comment type="catalytic activity">
    <reaction evidence="11">
        <text>L-seryl-[protein] + ATP = O-phospho-L-seryl-[protein] + ADP + H(+)</text>
        <dbReference type="Rhea" id="RHEA:17989"/>
        <dbReference type="Rhea" id="RHEA-COMP:9863"/>
        <dbReference type="Rhea" id="RHEA-COMP:11604"/>
        <dbReference type="ChEBI" id="CHEBI:15378"/>
        <dbReference type="ChEBI" id="CHEBI:29999"/>
        <dbReference type="ChEBI" id="CHEBI:30616"/>
        <dbReference type="ChEBI" id="CHEBI:83421"/>
        <dbReference type="ChEBI" id="CHEBI:456216"/>
        <dbReference type="EC" id="2.7.11.1"/>
    </reaction>
</comment>
<dbReference type="GO" id="GO:0005876">
    <property type="term" value="C:spindle microtubule"/>
    <property type="evidence" value="ECO:0000318"/>
    <property type="project" value="GO_Central"/>
</dbReference>
<evidence type="ECO:0000256" key="1">
    <source>
        <dbReference type="ARBA" id="ARBA00022527"/>
    </source>
</evidence>
<sequence>MASKSLKPPKQPPKNPKKQWSLNDFEIGKPLGKGKFGRVYLAREVKSGFIVALKVIFKEQIEKYRLHHQLKREMEIQTSLHHPNVLRLYGWFHDEERIYLILEYAHRGELYRELRKIGRLSEKQAAIYIASLTQALAYCHEKHVIHRDIKPENLLLDHESSQDGSIKIMYVMLALRFFMGVPIRAGFDCAATAAETNQGIVNVLHRKGKILIRLSHEMQGRLKIADFGWSVQSRSKRHTMCGTLDYLAPEMVENKAHDYSVDNWTLGILCYEFLYGVPPFEAERQTDTFRRIMKVDLSFPSTLDVSAEAKNLISQLLVKDSSKRLSLQKIMEHPWIIKNVTSHDTII</sequence>
<evidence type="ECO:0000256" key="8">
    <source>
        <dbReference type="PIRSR" id="PIRSR630616-3"/>
    </source>
</evidence>
<keyword evidence="3 7" id="KW-0547">Nucleotide-binding</keyword>
<dbReference type="GO" id="GO:0005634">
    <property type="term" value="C:nucleus"/>
    <property type="evidence" value="ECO:0000318"/>
    <property type="project" value="GO_Central"/>
</dbReference>
<evidence type="ECO:0000313" key="15">
    <source>
        <dbReference type="Proteomes" id="UP000004994"/>
    </source>
</evidence>
<evidence type="ECO:0000256" key="3">
    <source>
        <dbReference type="ARBA" id="ARBA00022741"/>
    </source>
</evidence>
<evidence type="ECO:0000256" key="9">
    <source>
        <dbReference type="PROSITE-ProRule" id="PRU10141"/>
    </source>
</evidence>
<dbReference type="PROSITE" id="PS00108">
    <property type="entry name" value="PROTEIN_KINASE_ST"/>
    <property type="match status" value="1"/>
</dbReference>
<keyword evidence="1 10" id="KW-0723">Serine/threonine-protein kinase</keyword>
<feature type="cross-link" description="Glycyl lysine isopeptide (Lys-Gly) (interchain with G-Cter in SUMO2)" evidence="8">
    <location>
        <position position="150"/>
    </location>
</feature>
<proteinExistence type="inferred from homology"/>
<feature type="binding site" evidence="9">
    <location>
        <position position="58"/>
    </location>
    <ligand>
        <name>ATP</name>
        <dbReference type="ChEBI" id="CHEBI:30616"/>
    </ligand>
</feature>
<evidence type="ECO:0000256" key="11">
    <source>
        <dbReference type="RuleBase" id="RU367134"/>
    </source>
</evidence>
<keyword evidence="5 7" id="KW-0067">ATP-binding</keyword>
<dbReference type="FunCoup" id="A0A3Q7GPX8">
    <property type="interactions" value="1070"/>
</dbReference>
<dbReference type="CDD" id="cd14007">
    <property type="entry name" value="STKc_Aurora"/>
    <property type="match status" value="1"/>
</dbReference>
<comment type="similarity">
    <text evidence="11">Belongs to the protein kinase superfamily. Ser/Thr protein kinase family. Aurora subfamily.</text>
</comment>
<accession>A0A3Q7GPX8</accession>
<feature type="binding site" evidence="7">
    <location>
        <position position="54"/>
    </location>
    <ligand>
        <name>ATP</name>
        <dbReference type="ChEBI" id="CHEBI:30616"/>
    </ligand>
</feature>
<dbReference type="PANTHER" id="PTHR24350">
    <property type="entry name" value="SERINE/THREONINE-PROTEIN KINASE IAL-RELATED"/>
    <property type="match status" value="1"/>
</dbReference>
<dbReference type="InterPro" id="IPR008271">
    <property type="entry name" value="Ser/Thr_kinase_AS"/>
</dbReference>
<dbReference type="STRING" id="4081.A0A3Q7GPX8"/>
<keyword evidence="2 11" id="KW-0808">Transferase</keyword>
<dbReference type="FunFam" id="3.30.200.20:FF:000042">
    <property type="entry name" value="Aurora kinase A"/>
    <property type="match status" value="1"/>
</dbReference>
<evidence type="ECO:0000313" key="14">
    <source>
        <dbReference type="EnsemblPlants" id="Solyc04g009330.3.1"/>
    </source>
</evidence>
<keyword evidence="15" id="KW-1185">Reference proteome</keyword>
<name>A0A3Q7GPX8_SOLLC</name>
<dbReference type="OMA" id="KNRPCIK"/>
<evidence type="ECO:0000256" key="5">
    <source>
        <dbReference type="ARBA" id="ARBA00022840"/>
    </source>
</evidence>
<dbReference type="InParanoid" id="A0A3Q7GPX8"/>
<feature type="binding site" evidence="7">
    <location>
        <position position="35"/>
    </location>
    <ligand>
        <name>ATP</name>
        <dbReference type="ChEBI" id="CHEBI:30616"/>
    </ligand>
</feature>
<dbReference type="GO" id="GO:0051233">
    <property type="term" value="C:spindle midzone"/>
    <property type="evidence" value="ECO:0000318"/>
    <property type="project" value="GO_Central"/>
</dbReference>
<dbReference type="InterPro" id="IPR017441">
    <property type="entry name" value="Protein_kinase_ATP_BS"/>
</dbReference>
<feature type="binding site" evidence="7">
    <location>
        <begin position="152"/>
        <end position="153"/>
    </location>
    <ligand>
        <name>ATP</name>
        <dbReference type="ChEBI" id="CHEBI:30616"/>
    </ligand>
</feature>
<dbReference type="Gene3D" id="1.10.510.10">
    <property type="entry name" value="Transferase(Phosphotransferase) domain 1"/>
    <property type="match status" value="2"/>
</dbReference>
<evidence type="ECO:0000259" key="13">
    <source>
        <dbReference type="PROSITE" id="PS50011"/>
    </source>
</evidence>
<dbReference type="InterPro" id="IPR011009">
    <property type="entry name" value="Kinase-like_dom_sf"/>
</dbReference>
<dbReference type="SUPFAM" id="SSF56112">
    <property type="entry name" value="Protein kinase-like (PK-like)"/>
    <property type="match status" value="1"/>
</dbReference>
<dbReference type="GO" id="GO:0032465">
    <property type="term" value="P:regulation of cytokinesis"/>
    <property type="evidence" value="ECO:0000318"/>
    <property type="project" value="GO_Central"/>
</dbReference>
<dbReference type="Proteomes" id="UP000004994">
    <property type="component" value="Chromosome 4"/>
</dbReference>
<dbReference type="InterPro" id="IPR030616">
    <property type="entry name" value="Aur-like"/>
</dbReference>
<dbReference type="SMART" id="SM00220">
    <property type="entry name" value="S_TKc"/>
    <property type="match status" value="1"/>
</dbReference>
<keyword evidence="4 11" id="KW-0418">Kinase</keyword>
<evidence type="ECO:0000256" key="12">
    <source>
        <dbReference type="SAM" id="MobiDB-lite"/>
    </source>
</evidence>
<dbReference type="PROSITE" id="PS00107">
    <property type="entry name" value="PROTEIN_KINASE_ATP"/>
    <property type="match status" value="1"/>
</dbReference>
<dbReference type="EnsemblPlants" id="Solyc04g009330.3.1">
    <property type="protein sequence ID" value="Solyc04g009330.3.1"/>
    <property type="gene ID" value="Solyc04g009330.3"/>
</dbReference>
<dbReference type="Gramene" id="Solyc04g009330.3.1">
    <property type="protein sequence ID" value="Solyc04g009330.3.1"/>
    <property type="gene ID" value="Solyc04g009330.3"/>
</dbReference>
<reference evidence="14" key="2">
    <citation type="submission" date="2019-01" db="UniProtKB">
        <authorList>
            <consortium name="EnsemblPlants"/>
        </authorList>
    </citation>
    <scope>IDENTIFICATION</scope>
    <source>
        <strain evidence="14">cv. Heinz 1706</strain>
    </source>
</reference>
<dbReference type="Gene3D" id="3.30.200.20">
    <property type="entry name" value="Phosphorylase Kinase, domain 1"/>
    <property type="match status" value="1"/>
</dbReference>
<feature type="domain" description="Protein kinase" evidence="13">
    <location>
        <begin position="25"/>
        <end position="336"/>
    </location>
</feature>
<evidence type="ECO:0000256" key="4">
    <source>
        <dbReference type="ARBA" id="ARBA00022777"/>
    </source>
</evidence>
<dbReference type="GO" id="GO:0007052">
    <property type="term" value="P:mitotic spindle organization"/>
    <property type="evidence" value="ECO:0000318"/>
    <property type="project" value="GO_Central"/>
</dbReference>
<organism evidence="14">
    <name type="scientific">Solanum lycopersicum</name>
    <name type="common">Tomato</name>
    <name type="synonym">Lycopersicon esculentum</name>
    <dbReference type="NCBI Taxonomy" id="4081"/>
    <lineage>
        <taxon>Eukaryota</taxon>
        <taxon>Viridiplantae</taxon>
        <taxon>Streptophyta</taxon>
        <taxon>Embryophyta</taxon>
        <taxon>Tracheophyta</taxon>
        <taxon>Spermatophyta</taxon>
        <taxon>Magnoliopsida</taxon>
        <taxon>eudicotyledons</taxon>
        <taxon>Gunneridae</taxon>
        <taxon>Pentapetalae</taxon>
        <taxon>asterids</taxon>
        <taxon>lamiids</taxon>
        <taxon>Solanales</taxon>
        <taxon>Solanaceae</taxon>
        <taxon>Solanoideae</taxon>
        <taxon>Solaneae</taxon>
        <taxon>Solanum</taxon>
        <taxon>Solanum subgen. Lycopersicon</taxon>
    </lineage>
</organism>